<feature type="region of interest" description="Disordered" evidence="1">
    <location>
        <begin position="80"/>
        <end position="361"/>
    </location>
</feature>
<comment type="caution">
    <text evidence="2">The sequence shown here is derived from an EMBL/GenBank/DDBJ whole genome shotgun (WGS) entry which is preliminary data.</text>
</comment>
<organism evidence="2 3">
    <name type="scientific">Castilleja foliolosa</name>
    <dbReference type="NCBI Taxonomy" id="1961234"/>
    <lineage>
        <taxon>Eukaryota</taxon>
        <taxon>Viridiplantae</taxon>
        <taxon>Streptophyta</taxon>
        <taxon>Embryophyta</taxon>
        <taxon>Tracheophyta</taxon>
        <taxon>Spermatophyta</taxon>
        <taxon>Magnoliopsida</taxon>
        <taxon>eudicotyledons</taxon>
        <taxon>Gunneridae</taxon>
        <taxon>Pentapetalae</taxon>
        <taxon>asterids</taxon>
        <taxon>lamiids</taxon>
        <taxon>Lamiales</taxon>
        <taxon>Orobanchaceae</taxon>
        <taxon>Pedicularideae</taxon>
        <taxon>Castillejinae</taxon>
        <taxon>Castilleja</taxon>
    </lineage>
</organism>
<feature type="compositionally biased region" description="Basic and acidic residues" evidence="1">
    <location>
        <begin position="11"/>
        <end position="20"/>
    </location>
</feature>
<evidence type="ECO:0000313" key="2">
    <source>
        <dbReference type="EMBL" id="KAL3649863.1"/>
    </source>
</evidence>
<keyword evidence="3" id="KW-1185">Reference proteome</keyword>
<name>A0ABD3E6A8_9LAMI</name>
<sequence>MPPVPAMRISPQRDLKAENHKRGRSLESGFLFRDKDDDLALFNEVQSKERDNFLLQSNDDFDDIFSSKLRHFSDNKHRVSVPARGESSDLLNAEGDKNDYDWLITPPETPLFPSLDDEAPSASLTRMGRPRSQPITISRSSTMEKGYRSARSSASPHRLSPSPRSVNSTLQSRSSRPFSANHLSPPPSRRLSPSPRKPSPPPRTSTPTPRRMSTPSPRRMSTGSAGPTPQSRARGPSPVKTTRGNSSSPKISAWQSNVPGFSTETPPNLRTSLDRPMSYVRGSSPASRNGFRPGRQSMSPTASRSISSSHSHERDQFSSHSKGSVGSSCDDDIDSLQSNPISFDHSAPRSVGAYPNNRAMGLPKKANKVVSISAPKRSFDLALRQMERKGPPQNMFRPLLSSVPSSTFYVGQGNAHHRALTSKNSSFTTSSNASSDQGTGGALDIEESVQTQEDMTSVFTKGQYPTTAYDEIFDMDQPDASDEPVEIRINENDEPSAVISDVVVPEGESDCMELCSKCSQSFHSSKLIREGDMWLCLECKSSKINSTTIIPVNSEMVDNNATEEFVQIMECRLLDVLDCDSETVKEQIDSIEDLDISTIEEGELNIATQQEINQSVGPSGVCSNTTVDVSEGTGISLLLKRSSSGKGHIVQNRSFTASNISYEDFSYTRDSVNSMRSSIGHSSASVSSSFDLGTRIHRQSSGRKPDVENYRHETPVKHRRSVSSLSGGASSHVFLEVSAVNPHERSLASECMDAESTYTDIECRLINNVYSGDNTSVVSEELTASHENGDNLANVSSNSIIEEISAEISARGDDVMQSSLVERVDVSEVPQTSGLGSISEIEIENADIVVSADPQSDVDSTTSKSCPNELVECSVSSALHDDVIKAAVEDFDISFPVNGVLEESTVLLEDLDGTKPRSLTLEEATDAILFCSSIVHNLAYKAANIATGEDNSPVEALQPAVTFVGKSNSDRRELRSRATGRRSSKSQKVRQRKLETDNTKPPVVAESDEKPSQGIVRSPSKGDSMNPPKLESKCNCVIM</sequence>
<feature type="region of interest" description="Disordered" evidence="1">
    <location>
        <begin position="967"/>
        <end position="1033"/>
    </location>
</feature>
<dbReference type="EMBL" id="JAVIJP010000007">
    <property type="protein sequence ID" value="KAL3649863.1"/>
    <property type="molecule type" value="Genomic_DNA"/>
</dbReference>
<feature type="region of interest" description="Disordered" evidence="1">
    <location>
        <begin position="1"/>
        <end position="21"/>
    </location>
</feature>
<feature type="compositionally biased region" description="Basic and acidic residues" evidence="1">
    <location>
        <begin position="703"/>
        <end position="716"/>
    </location>
</feature>
<feature type="compositionally biased region" description="Low complexity" evidence="1">
    <location>
        <begin position="297"/>
        <end position="309"/>
    </location>
</feature>
<gene>
    <name evidence="2" type="ORF">CASFOL_006266</name>
</gene>
<dbReference type="PANTHER" id="PTHR31949">
    <property type="entry name" value="GASTRIC MUCIN-LIKE PROTEIN"/>
    <property type="match status" value="1"/>
</dbReference>
<accession>A0ABD3E6A8</accession>
<feature type="compositionally biased region" description="Polar residues" evidence="1">
    <location>
        <begin position="239"/>
        <end position="271"/>
    </location>
</feature>
<protein>
    <submittedName>
        <fullName evidence="2">Uncharacterized protein</fullName>
    </submittedName>
</protein>
<dbReference type="Proteomes" id="UP001632038">
    <property type="component" value="Unassembled WGS sequence"/>
</dbReference>
<feature type="compositionally biased region" description="Low complexity" evidence="1">
    <location>
        <begin position="318"/>
        <end position="328"/>
    </location>
</feature>
<feature type="compositionally biased region" description="Polar residues" evidence="1">
    <location>
        <begin position="162"/>
        <end position="182"/>
    </location>
</feature>
<evidence type="ECO:0000313" key="3">
    <source>
        <dbReference type="Proteomes" id="UP001632038"/>
    </source>
</evidence>
<feature type="compositionally biased region" description="Basic residues" evidence="1">
    <location>
        <begin position="978"/>
        <end position="991"/>
    </location>
</feature>
<feature type="region of interest" description="Disordered" evidence="1">
    <location>
        <begin position="698"/>
        <end position="725"/>
    </location>
</feature>
<evidence type="ECO:0000256" key="1">
    <source>
        <dbReference type="SAM" id="MobiDB-lite"/>
    </source>
</evidence>
<proteinExistence type="predicted"/>
<feature type="compositionally biased region" description="Pro residues" evidence="1">
    <location>
        <begin position="195"/>
        <end position="204"/>
    </location>
</feature>
<reference evidence="3" key="1">
    <citation type="journal article" date="2024" name="IScience">
        <title>Strigolactones Initiate the Formation of Haustorium-like Structures in Castilleja.</title>
        <authorList>
            <person name="Buerger M."/>
            <person name="Peterson D."/>
            <person name="Chory J."/>
        </authorList>
    </citation>
    <scope>NUCLEOTIDE SEQUENCE [LARGE SCALE GENOMIC DNA]</scope>
</reference>
<feature type="compositionally biased region" description="Low complexity" evidence="1">
    <location>
        <begin position="205"/>
        <end position="222"/>
    </location>
</feature>
<dbReference type="PANTHER" id="PTHR31949:SF3">
    <property type="entry name" value="RUN_FYVE DOMAIN PROTEIN"/>
    <property type="match status" value="1"/>
</dbReference>
<dbReference type="AlphaFoldDB" id="A0ABD3E6A8"/>
<feature type="compositionally biased region" description="Polar residues" evidence="1">
    <location>
        <begin position="133"/>
        <end position="143"/>
    </location>
</feature>